<sequence>MNMQSLFSSSSIFQANKDWAPDRVVPVPVRSGPEVFGTERDTMNRFSRPGPIEINSNTPIIPEKVYERYFDNYQENEEVEIDEEDLDDTRTSPDLNSTEVSPHEDNPSVGISRPPIIPTRDSAIGCGSDDGMELQDRQRALPRPVVDYGQSIAELEKGFTGLYNY</sequence>
<feature type="region of interest" description="Disordered" evidence="1">
    <location>
        <begin position="72"/>
        <end position="120"/>
    </location>
</feature>
<evidence type="ECO:0000313" key="2">
    <source>
        <dbReference type="EMBL" id="KAG5607146.1"/>
    </source>
</evidence>
<evidence type="ECO:0000256" key="1">
    <source>
        <dbReference type="SAM" id="MobiDB-lite"/>
    </source>
</evidence>
<dbReference type="EMBL" id="JACXVP010000005">
    <property type="protein sequence ID" value="KAG5607146.1"/>
    <property type="molecule type" value="Genomic_DNA"/>
</dbReference>
<comment type="caution">
    <text evidence="2">The sequence shown here is derived from an EMBL/GenBank/DDBJ whole genome shotgun (WGS) entry which is preliminary data.</text>
</comment>
<reference evidence="2 3" key="1">
    <citation type="submission" date="2020-09" db="EMBL/GenBank/DDBJ databases">
        <title>De no assembly of potato wild relative species, Solanum commersonii.</title>
        <authorList>
            <person name="Cho K."/>
        </authorList>
    </citation>
    <scope>NUCLEOTIDE SEQUENCE [LARGE SCALE GENOMIC DNA]</scope>
    <source>
        <strain evidence="2">LZ3.2</strain>
        <tissue evidence="2">Leaf</tissue>
    </source>
</reference>
<organism evidence="2 3">
    <name type="scientific">Solanum commersonii</name>
    <name type="common">Commerson's wild potato</name>
    <name type="synonym">Commerson's nightshade</name>
    <dbReference type="NCBI Taxonomy" id="4109"/>
    <lineage>
        <taxon>Eukaryota</taxon>
        <taxon>Viridiplantae</taxon>
        <taxon>Streptophyta</taxon>
        <taxon>Embryophyta</taxon>
        <taxon>Tracheophyta</taxon>
        <taxon>Spermatophyta</taxon>
        <taxon>Magnoliopsida</taxon>
        <taxon>eudicotyledons</taxon>
        <taxon>Gunneridae</taxon>
        <taxon>Pentapetalae</taxon>
        <taxon>asterids</taxon>
        <taxon>lamiids</taxon>
        <taxon>Solanales</taxon>
        <taxon>Solanaceae</taxon>
        <taxon>Solanoideae</taxon>
        <taxon>Solaneae</taxon>
        <taxon>Solanum</taxon>
    </lineage>
</organism>
<name>A0A9J5Z387_SOLCO</name>
<dbReference type="AlphaFoldDB" id="A0A9J5Z387"/>
<evidence type="ECO:0000313" key="3">
    <source>
        <dbReference type="Proteomes" id="UP000824120"/>
    </source>
</evidence>
<accession>A0A9J5Z387</accession>
<proteinExistence type="predicted"/>
<gene>
    <name evidence="2" type="ORF">H5410_028638</name>
</gene>
<dbReference type="Proteomes" id="UP000824120">
    <property type="component" value="Chromosome 5"/>
</dbReference>
<feature type="compositionally biased region" description="Acidic residues" evidence="1">
    <location>
        <begin position="74"/>
        <end position="87"/>
    </location>
</feature>
<keyword evidence="3" id="KW-1185">Reference proteome</keyword>
<protein>
    <submittedName>
        <fullName evidence="2">Uncharacterized protein</fullName>
    </submittedName>
</protein>
<feature type="region of interest" description="Disordered" evidence="1">
    <location>
        <begin position="23"/>
        <end position="57"/>
    </location>
</feature>